<proteinExistence type="inferred from homology"/>
<keyword evidence="6 7" id="KW-0663">Pyridoxal phosphate</keyword>
<feature type="domain" description="Serine hydroxymethyltransferase-like" evidence="9">
    <location>
        <begin position="16"/>
        <end position="407"/>
    </location>
</feature>
<dbReference type="GO" id="GO:0005739">
    <property type="term" value="C:mitochondrion"/>
    <property type="evidence" value="ECO:0007669"/>
    <property type="project" value="TreeGrafter"/>
</dbReference>
<dbReference type="InterPro" id="IPR001085">
    <property type="entry name" value="Ser_HO-MeTrfase"/>
</dbReference>
<dbReference type="GO" id="GO:0019264">
    <property type="term" value="P:glycine biosynthetic process from serine"/>
    <property type="evidence" value="ECO:0007669"/>
    <property type="project" value="InterPro"/>
</dbReference>
<dbReference type="PIRSF" id="PIRSF000412">
    <property type="entry name" value="SHMT"/>
    <property type="match status" value="1"/>
</dbReference>
<gene>
    <name evidence="10" type="ORF">CCUR1050_LOCUS16720</name>
</gene>
<dbReference type="InterPro" id="IPR049943">
    <property type="entry name" value="Ser_HO-MeTrfase-like"/>
</dbReference>
<reference evidence="10" key="1">
    <citation type="submission" date="2021-01" db="EMBL/GenBank/DDBJ databases">
        <authorList>
            <person name="Corre E."/>
            <person name="Pelletier E."/>
            <person name="Niang G."/>
            <person name="Scheremetjew M."/>
            <person name="Finn R."/>
            <person name="Kale V."/>
            <person name="Holt S."/>
            <person name="Cochrane G."/>
            <person name="Meng A."/>
            <person name="Brown T."/>
            <person name="Cohen L."/>
        </authorList>
    </citation>
    <scope>NUCLEOTIDE SEQUENCE</scope>
    <source>
        <strain evidence="10">CCAP979/52</strain>
    </source>
</reference>
<protein>
    <recommendedName>
        <fullName evidence="8">Serine hydroxymethyltransferase</fullName>
        <ecNumber evidence="8">2.1.2.1</ecNumber>
    </recommendedName>
</protein>
<dbReference type="EMBL" id="HBEZ01030261">
    <property type="protein sequence ID" value="CAD8639036.1"/>
    <property type="molecule type" value="Transcribed_RNA"/>
</dbReference>
<dbReference type="SUPFAM" id="SSF53383">
    <property type="entry name" value="PLP-dependent transferases"/>
    <property type="match status" value="1"/>
</dbReference>
<dbReference type="HAMAP" id="MF_00051">
    <property type="entry name" value="SHMT"/>
    <property type="match status" value="1"/>
</dbReference>
<keyword evidence="4 8" id="KW-0554">One-carbon metabolism</keyword>
<dbReference type="InterPro" id="IPR019798">
    <property type="entry name" value="Ser_HO-MeTrfase_PLP_BS"/>
</dbReference>
<evidence type="ECO:0000256" key="5">
    <source>
        <dbReference type="ARBA" id="ARBA00022679"/>
    </source>
</evidence>
<dbReference type="Gene3D" id="3.40.640.10">
    <property type="entry name" value="Type I PLP-dependent aspartate aminotransferase-like (Major domain)"/>
    <property type="match status" value="1"/>
</dbReference>
<dbReference type="CDD" id="cd00378">
    <property type="entry name" value="SHMT"/>
    <property type="match status" value="1"/>
</dbReference>
<evidence type="ECO:0000256" key="6">
    <source>
        <dbReference type="ARBA" id="ARBA00022898"/>
    </source>
</evidence>
<evidence type="ECO:0000256" key="4">
    <source>
        <dbReference type="ARBA" id="ARBA00022563"/>
    </source>
</evidence>
<dbReference type="InterPro" id="IPR039429">
    <property type="entry name" value="SHMT-like_dom"/>
</dbReference>
<name>A0A7S0QHH6_9CRYP</name>
<organism evidence="10">
    <name type="scientific">Cryptomonas curvata</name>
    <dbReference type="NCBI Taxonomy" id="233186"/>
    <lineage>
        <taxon>Eukaryota</taxon>
        <taxon>Cryptophyceae</taxon>
        <taxon>Cryptomonadales</taxon>
        <taxon>Cryptomonadaceae</taxon>
        <taxon>Cryptomonas</taxon>
    </lineage>
</organism>
<dbReference type="PROSITE" id="PS00096">
    <property type="entry name" value="SHMT"/>
    <property type="match status" value="1"/>
</dbReference>
<evidence type="ECO:0000259" key="9">
    <source>
        <dbReference type="Pfam" id="PF00464"/>
    </source>
</evidence>
<keyword evidence="5 8" id="KW-0808">Transferase</keyword>
<dbReference type="InterPro" id="IPR015424">
    <property type="entry name" value="PyrdxlP-dep_Trfase"/>
</dbReference>
<dbReference type="GO" id="GO:0004372">
    <property type="term" value="F:glycine hydroxymethyltransferase activity"/>
    <property type="evidence" value="ECO:0007669"/>
    <property type="project" value="UniProtKB-EC"/>
</dbReference>
<evidence type="ECO:0000256" key="7">
    <source>
        <dbReference type="PIRSR" id="PIRSR000412-50"/>
    </source>
</evidence>
<dbReference type="EC" id="2.1.2.1" evidence="8"/>
<dbReference type="GO" id="GO:0035999">
    <property type="term" value="P:tetrahydrofolate interconversion"/>
    <property type="evidence" value="ECO:0007669"/>
    <property type="project" value="UniProtKB-UniPathway"/>
</dbReference>
<dbReference type="AlphaFoldDB" id="A0A7S0QHH6"/>
<dbReference type="NCBIfam" id="NF000586">
    <property type="entry name" value="PRK00011.1"/>
    <property type="match status" value="1"/>
</dbReference>
<evidence type="ECO:0000256" key="1">
    <source>
        <dbReference type="ARBA" id="ARBA00001933"/>
    </source>
</evidence>
<comment type="similarity">
    <text evidence="3 8">Belongs to the SHMT family.</text>
</comment>
<dbReference type="InterPro" id="IPR015422">
    <property type="entry name" value="PyrdxlP-dep_Trfase_small"/>
</dbReference>
<dbReference type="UniPathway" id="UPA00193"/>
<dbReference type="Pfam" id="PF00464">
    <property type="entry name" value="SHMT"/>
    <property type="match status" value="1"/>
</dbReference>
<dbReference type="InterPro" id="IPR015421">
    <property type="entry name" value="PyrdxlP-dep_Trfase_major"/>
</dbReference>
<accession>A0A7S0QHH6</accession>
<dbReference type="GO" id="GO:0030170">
    <property type="term" value="F:pyridoxal phosphate binding"/>
    <property type="evidence" value="ECO:0007669"/>
    <property type="project" value="InterPro"/>
</dbReference>
<evidence type="ECO:0000256" key="2">
    <source>
        <dbReference type="ARBA" id="ARBA00004777"/>
    </source>
</evidence>
<dbReference type="Gene3D" id="3.90.1150.10">
    <property type="entry name" value="Aspartate Aminotransferase, domain 1"/>
    <property type="match status" value="1"/>
</dbReference>
<comment type="function">
    <text evidence="8">Interconversion of serine and glycine.</text>
</comment>
<comment type="cofactor">
    <cofactor evidence="1 7 8">
        <name>pyridoxal 5'-phosphate</name>
        <dbReference type="ChEBI" id="CHEBI:597326"/>
    </cofactor>
</comment>
<sequence>MAAKNPMFPFGNIPLVEADPEVAELVEKEKNRQWRGLELIASENFTSQAVMEANGSAFTNKYSEGLPGARYYGGNEYVDQVERLCQARALKVFGLDATEWGVNVQPYSGSPANFAVYTGLLRPHDRIMGLDLPHGGHLTHGFYTAKKRISASSIYFESLPYRLNEATGYIDYDKLEEQANLFKPRLIVAGGSAYPREWDYARFRAICDKVGAYLMVDMAHISGLVAAGEAVSPFQFADIVTSTTHKSLRGPRSGIIFFRRGKNKNGEDYDYENAINQAVFPALQGGPHNHTIAALSVALLQASTPEFKVYAAQVKKNAAALAKRLVELGHTLISGGTENHLILLDLRPKGLTGSKAERVFELASITLNKNAVAGDTSALMPGGVRIGAPALTSRGFTEADFVEVANLVDEGVKICIKVQEMTGKALKDFLPALEGDADIKALKVKAEALATSHPMPGWDVAKMKYPTL</sequence>
<dbReference type="PANTHER" id="PTHR11680:SF35">
    <property type="entry name" value="SERINE HYDROXYMETHYLTRANSFERASE 1"/>
    <property type="match status" value="1"/>
</dbReference>
<dbReference type="FunFam" id="3.40.640.10:FF:000050">
    <property type="entry name" value="Serine hydroxymethyltransferase"/>
    <property type="match status" value="1"/>
</dbReference>
<feature type="modified residue" description="N6-(pyridoxal phosphate)lysine" evidence="7">
    <location>
        <position position="246"/>
    </location>
</feature>
<dbReference type="PANTHER" id="PTHR11680">
    <property type="entry name" value="SERINE HYDROXYMETHYLTRANSFERASE"/>
    <property type="match status" value="1"/>
</dbReference>
<comment type="catalytic activity">
    <reaction evidence="8">
        <text>(6R)-5,10-methylene-5,6,7,8-tetrahydrofolate + glycine + H2O = (6S)-5,6,7,8-tetrahydrofolate + L-serine</text>
        <dbReference type="Rhea" id="RHEA:15481"/>
        <dbReference type="ChEBI" id="CHEBI:15377"/>
        <dbReference type="ChEBI" id="CHEBI:15636"/>
        <dbReference type="ChEBI" id="CHEBI:33384"/>
        <dbReference type="ChEBI" id="CHEBI:57305"/>
        <dbReference type="ChEBI" id="CHEBI:57453"/>
        <dbReference type="EC" id="2.1.2.1"/>
    </reaction>
</comment>
<evidence type="ECO:0000256" key="8">
    <source>
        <dbReference type="RuleBase" id="RU000585"/>
    </source>
</evidence>
<evidence type="ECO:0000313" key="10">
    <source>
        <dbReference type="EMBL" id="CAD8639036.1"/>
    </source>
</evidence>
<comment type="pathway">
    <text evidence="2 8">One-carbon metabolism; tetrahydrofolate interconversion.</text>
</comment>
<evidence type="ECO:0000256" key="3">
    <source>
        <dbReference type="ARBA" id="ARBA00006376"/>
    </source>
</evidence>